<organism evidence="1">
    <name type="scientific">Planktothricoides raciborskii GIHE-MW2</name>
    <dbReference type="NCBI Taxonomy" id="2792601"/>
    <lineage>
        <taxon>Bacteria</taxon>
        <taxon>Bacillati</taxon>
        <taxon>Cyanobacteriota</taxon>
        <taxon>Cyanophyceae</taxon>
        <taxon>Oscillatoriophycideae</taxon>
        <taxon>Oscillatoriales</taxon>
        <taxon>Oscillatoriaceae</taxon>
        <taxon>Planktothricoides</taxon>
    </lineage>
</organism>
<dbReference type="AlphaFoldDB" id="A0AAU8JKJ3"/>
<proteinExistence type="predicted"/>
<gene>
    <name evidence="1" type="ORF">ABWT76_002188</name>
</gene>
<evidence type="ECO:0000313" key="1">
    <source>
        <dbReference type="EMBL" id="XCM39281.1"/>
    </source>
</evidence>
<name>A0AAU8JKJ3_9CYAN</name>
<dbReference type="RefSeq" id="WP_190878325.1">
    <property type="nucleotide sequence ID" value="NZ_CP159837.1"/>
</dbReference>
<accession>A0AAU8JKJ3</accession>
<reference evidence="1" key="1">
    <citation type="submission" date="2024-07" db="EMBL/GenBank/DDBJ databases">
        <authorList>
            <person name="Kim Y.J."/>
            <person name="Jeong J.Y."/>
        </authorList>
    </citation>
    <scope>NUCLEOTIDE SEQUENCE</scope>
    <source>
        <strain evidence="1">GIHE-MW2</strain>
    </source>
</reference>
<dbReference type="EMBL" id="CP159837">
    <property type="protein sequence ID" value="XCM39281.1"/>
    <property type="molecule type" value="Genomic_DNA"/>
</dbReference>
<sequence length="85" mass="9793">MHNLDGGQKIRLYPTISGNIRQYPTISDIKLPAISDNIRQYPTISNNIRQYPTLNYRQYPTDKNFPLGNNINISSYHHFLSALVS</sequence>
<protein>
    <submittedName>
        <fullName evidence="1">Uncharacterized protein</fullName>
    </submittedName>
</protein>